<dbReference type="InterPro" id="IPR017452">
    <property type="entry name" value="GPCR_Rhodpsn_7TM"/>
</dbReference>
<dbReference type="CDD" id="cd00637">
    <property type="entry name" value="7tm_classA_rhodopsin-like"/>
    <property type="match status" value="1"/>
</dbReference>
<dbReference type="PROSITE" id="PS50262">
    <property type="entry name" value="G_PROTEIN_RECEP_F1_2"/>
    <property type="match status" value="1"/>
</dbReference>
<dbReference type="GO" id="GO:0005886">
    <property type="term" value="C:plasma membrane"/>
    <property type="evidence" value="ECO:0007669"/>
    <property type="project" value="UniProtKB-SubCell"/>
</dbReference>
<dbReference type="KEGG" id="aten:116293140"/>
<keyword evidence="3 9" id="KW-0812">Transmembrane</keyword>
<evidence type="ECO:0000259" key="11">
    <source>
        <dbReference type="PROSITE" id="PS50262"/>
    </source>
</evidence>
<dbReference type="GO" id="GO:0004930">
    <property type="term" value="F:G protein-coupled receptor activity"/>
    <property type="evidence" value="ECO:0007669"/>
    <property type="project" value="UniProtKB-KW"/>
</dbReference>
<dbReference type="Gene3D" id="1.20.1070.10">
    <property type="entry name" value="Rhodopsin 7-helix transmembrane proteins"/>
    <property type="match status" value="1"/>
</dbReference>
<reference evidence="13" key="1">
    <citation type="submission" date="2025-08" db="UniProtKB">
        <authorList>
            <consortium name="RefSeq"/>
        </authorList>
    </citation>
    <scope>IDENTIFICATION</scope>
    <source>
        <tissue evidence="13">Tentacle</tissue>
    </source>
</reference>
<dbReference type="AlphaFoldDB" id="A0A6P8HN34"/>
<keyword evidence="5 9" id="KW-0297">G-protein coupled receptor</keyword>
<evidence type="ECO:0000256" key="5">
    <source>
        <dbReference type="ARBA" id="ARBA00023040"/>
    </source>
</evidence>
<comment type="similarity">
    <text evidence="9">Belongs to the G-protein coupled receptor 1 family.</text>
</comment>
<keyword evidence="2" id="KW-1003">Cell membrane</keyword>
<dbReference type="FunCoup" id="A0A6P8HN34">
    <property type="interactions" value="941"/>
</dbReference>
<feature type="transmembrane region" description="Helical" evidence="10">
    <location>
        <begin position="286"/>
        <end position="309"/>
    </location>
</feature>
<dbReference type="InterPro" id="IPR000276">
    <property type="entry name" value="GPCR_Rhodpsn"/>
</dbReference>
<feature type="transmembrane region" description="Helical" evidence="10">
    <location>
        <begin position="65"/>
        <end position="86"/>
    </location>
</feature>
<feature type="transmembrane region" description="Helical" evidence="10">
    <location>
        <begin position="149"/>
        <end position="173"/>
    </location>
</feature>
<evidence type="ECO:0000256" key="2">
    <source>
        <dbReference type="ARBA" id="ARBA00022475"/>
    </source>
</evidence>
<evidence type="ECO:0000313" key="12">
    <source>
        <dbReference type="Proteomes" id="UP000515163"/>
    </source>
</evidence>
<evidence type="ECO:0000256" key="7">
    <source>
        <dbReference type="ARBA" id="ARBA00023170"/>
    </source>
</evidence>
<name>A0A6P8HN34_ACTTE</name>
<dbReference type="SUPFAM" id="SSF81321">
    <property type="entry name" value="Family A G protein-coupled receptor-like"/>
    <property type="match status" value="1"/>
</dbReference>
<keyword evidence="6 10" id="KW-0472">Membrane</keyword>
<evidence type="ECO:0000313" key="13">
    <source>
        <dbReference type="RefSeq" id="XP_031556393.1"/>
    </source>
</evidence>
<dbReference type="OrthoDB" id="10044919at2759"/>
<dbReference type="Proteomes" id="UP000515163">
    <property type="component" value="Unplaced"/>
</dbReference>
<gene>
    <name evidence="13" type="primary">LOC116293140</name>
</gene>
<dbReference type="RefSeq" id="XP_031556393.1">
    <property type="nucleotide sequence ID" value="XM_031700533.1"/>
</dbReference>
<sequence length="338" mass="37731">MASVKNNSIFDIESEGMRELRDRTLLTIVLETGILLLIDGVSLIGNLVICCAMFKNPRLHTVTNLYILSLAITDIMMALIVMPASFGTLVTSRWAFGPVVCNIQGLVILSLAFVSSLTIGLMSLNRYFRVVRPNTYRLLFTVKKSVSMILIAWGVVFLFVLLPVVCGQAFFVFRPKRSSCFMKITIPLANKAVTASHLVLFVILPMITVFFSYSKVFIAVRRHSALVVPSLQTANESGATGITVEEIKITKVLFAIVLGFLICWCPVLIIEFFNTSLPDPSSLDRWVYLLCNYLWYTSAAINPIIYGAMNRPFRTEAVRVLSKASRARKQSLADEHEV</sequence>
<evidence type="ECO:0000256" key="8">
    <source>
        <dbReference type="ARBA" id="ARBA00023224"/>
    </source>
</evidence>
<dbReference type="PROSITE" id="PS00237">
    <property type="entry name" value="G_PROTEIN_RECEP_F1_1"/>
    <property type="match status" value="1"/>
</dbReference>
<evidence type="ECO:0000256" key="4">
    <source>
        <dbReference type="ARBA" id="ARBA00022989"/>
    </source>
</evidence>
<dbReference type="InParanoid" id="A0A6P8HN34"/>
<keyword evidence="7 9" id="KW-0675">Receptor</keyword>
<keyword evidence="4 10" id="KW-1133">Transmembrane helix</keyword>
<feature type="transmembrane region" description="Helical" evidence="10">
    <location>
        <begin position="252"/>
        <end position="274"/>
    </location>
</feature>
<evidence type="ECO:0000256" key="1">
    <source>
        <dbReference type="ARBA" id="ARBA00004651"/>
    </source>
</evidence>
<feature type="transmembrane region" description="Helical" evidence="10">
    <location>
        <begin position="25"/>
        <end position="53"/>
    </location>
</feature>
<dbReference type="PRINTS" id="PR00237">
    <property type="entry name" value="GPCRRHODOPSN"/>
</dbReference>
<dbReference type="PANTHER" id="PTHR22752">
    <property type="entry name" value="G PROTEIN-COUPLED RECEPTOR"/>
    <property type="match status" value="1"/>
</dbReference>
<accession>A0A6P8HN34</accession>
<proteinExistence type="inferred from homology"/>
<keyword evidence="12" id="KW-1185">Reference proteome</keyword>
<evidence type="ECO:0000256" key="10">
    <source>
        <dbReference type="SAM" id="Phobius"/>
    </source>
</evidence>
<feature type="transmembrane region" description="Helical" evidence="10">
    <location>
        <begin position="106"/>
        <end position="128"/>
    </location>
</feature>
<evidence type="ECO:0000256" key="9">
    <source>
        <dbReference type="RuleBase" id="RU000688"/>
    </source>
</evidence>
<feature type="transmembrane region" description="Helical" evidence="10">
    <location>
        <begin position="193"/>
        <end position="213"/>
    </location>
</feature>
<dbReference type="GeneID" id="116293140"/>
<evidence type="ECO:0000256" key="3">
    <source>
        <dbReference type="ARBA" id="ARBA00022692"/>
    </source>
</evidence>
<keyword evidence="8 9" id="KW-0807">Transducer</keyword>
<feature type="domain" description="G-protein coupled receptors family 1 profile" evidence="11">
    <location>
        <begin position="45"/>
        <end position="306"/>
    </location>
</feature>
<dbReference type="Pfam" id="PF00001">
    <property type="entry name" value="7tm_1"/>
    <property type="match status" value="1"/>
</dbReference>
<organism evidence="12 13">
    <name type="scientific">Actinia tenebrosa</name>
    <name type="common">Australian red waratah sea anemone</name>
    <dbReference type="NCBI Taxonomy" id="6105"/>
    <lineage>
        <taxon>Eukaryota</taxon>
        <taxon>Metazoa</taxon>
        <taxon>Cnidaria</taxon>
        <taxon>Anthozoa</taxon>
        <taxon>Hexacorallia</taxon>
        <taxon>Actiniaria</taxon>
        <taxon>Actiniidae</taxon>
        <taxon>Actinia</taxon>
    </lineage>
</organism>
<comment type="subcellular location">
    <subcellularLocation>
        <location evidence="1">Cell membrane</location>
        <topology evidence="1">Multi-pass membrane protein</topology>
    </subcellularLocation>
</comment>
<evidence type="ECO:0000256" key="6">
    <source>
        <dbReference type="ARBA" id="ARBA00023136"/>
    </source>
</evidence>
<protein>
    <submittedName>
        <fullName evidence="13">Histamine H2 receptor-like</fullName>
    </submittedName>
</protein>